<gene>
    <name evidence="3" type="ORF">M9Y10_029036</name>
</gene>
<evidence type="ECO:0000313" key="3">
    <source>
        <dbReference type="EMBL" id="KAK8891815.1"/>
    </source>
</evidence>
<keyword evidence="4" id="KW-1185">Reference proteome</keyword>
<sequence>MNKNIPDIFIDLSSNSFNDEATDTEDGQIYINSANPKSDSSLNNLSFQGNMQNANSKSMPKILILPRSKIEINNKRRYSYPNKNIQFEKYSPEIFKTKPNNLNFDSSKTQNESTSISKTKPEPVDHIDPEFYLDLSFVYTEGFDSDNDSSRMPPNLRDMVTDPKGSPVYLALCGVDISGYNKAAIENAIYMLKYYQKECILQGFIQDSAYIEDIITSTLAQARELEKFDVPSLGDAEDQLDDALAQLEKKEAKWKNIDSQINASEQLVLNELHLKHQNDLENLNIEWNSESKLNQFNKPSKKLIELRMAAKTMMKQHRFSESAQVFNLIAKQEKKEQDDASRKMQEAYKLAQQRLEKQYQRDVESAKLQFEKKRNAIQMKKKVSLTPLDKRVSKCEQTVDKRLEVEKKLEKRERRSRANSSFAMNADSSVYSTCADSYYQNRAASRLSIKAPKNSNQKLRLPPIKPIMKMPLSNFNSRPITSNKHILKQKGKNTPHISRPDSRMAMRPVSQSRNMY</sequence>
<feature type="region of interest" description="Disordered" evidence="2">
    <location>
        <begin position="100"/>
        <end position="121"/>
    </location>
</feature>
<dbReference type="PANTHER" id="PTHR47026">
    <property type="entry name" value="PIGMENTOSA GTPASE REGULATOR-LIKE PROTEIN, PUTATIVE-RELATED"/>
    <property type="match status" value="1"/>
</dbReference>
<dbReference type="Proteomes" id="UP001470230">
    <property type="component" value="Unassembled WGS sequence"/>
</dbReference>
<feature type="coiled-coil region" evidence="1">
    <location>
        <begin position="330"/>
        <end position="376"/>
    </location>
</feature>
<feature type="region of interest" description="Disordered" evidence="2">
    <location>
        <begin position="487"/>
        <end position="516"/>
    </location>
</feature>
<evidence type="ECO:0000313" key="4">
    <source>
        <dbReference type="Proteomes" id="UP001470230"/>
    </source>
</evidence>
<protein>
    <submittedName>
        <fullName evidence="3">Uncharacterized protein</fullName>
    </submittedName>
</protein>
<reference evidence="3 4" key="1">
    <citation type="submission" date="2024-04" db="EMBL/GenBank/DDBJ databases">
        <title>Tritrichomonas musculus Genome.</title>
        <authorList>
            <person name="Alves-Ferreira E."/>
            <person name="Grigg M."/>
            <person name="Lorenzi H."/>
            <person name="Galac M."/>
        </authorList>
    </citation>
    <scope>NUCLEOTIDE SEQUENCE [LARGE SCALE GENOMIC DNA]</scope>
    <source>
        <strain evidence="3 4">EAF2021</strain>
    </source>
</reference>
<accession>A0ABR2KP94</accession>
<feature type="compositionally biased region" description="Polar residues" evidence="2">
    <location>
        <begin position="100"/>
        <end position="118"/>
    </location>
</feature>
<name>A0ABR2KP94_9EUKA</name>
<evidence type="ECO:0000256" key="2">
    <source>
        <dbReference type="SAM" id="MobiDB-lite"/>
    </source>
</evidence>
<organism evidence="3 4">
    <name type="scientific">Tritrichomonas musculus</name>
    <dbReference type="NCBI Taxonomy" id="1915356"/>
    <lineage>
        <taxon>Eukaryota</taxon>
        <taxon>Metamonada</taxon>
        <taxon>Parabasalia</taxon>
        <taxon>Tritrichomonadida</taxon>
        <taxon>Tritrichomonadidae</taxon>
        <taxon>Tritrichomonas</taxon>
    </lineage>
</organism>
<evidence type="ECO:0000256" key="1">
    <source>
        <dbReference type="SAM" id="Coils"/>
    </source>
</evidence>
<dbReference type="EMBL" id="JAPFFF010000004">
    <property type="protein sequence ID" value="KAK8891815.1"/>
    <property type="molecule type" value="Genomic_DNA"/>
</dbReference>
<dbReference type="PANTHER" id="PTHR47026:SF2">
    <property type="entry name" value="FLAGELLAR ASSOCIATED PROTEIN"/>
    <property type="match status" value="1"/>
</dbReference>
<comment type="caution">
    <text evidence="3">The sequence shown here is derived from an EMBL/GenBank/DDBJ whole genome shotgun (WGS) entry which is preliminary data.</text>
</comment>
<proteinExistence type="predicted"/>
<keyword evidence="1" id="KW-0175">Coiled coil</keyword>